<dbReference type="Proteomes" id="UP001359485">
    <property type="component" value="Unassembled WGS sequence"/>
</dbReference>
<keyword evidence="3" id="KW-0507">mRNA processing</keyword>
<evidence type="ECO:0000313" key="11">
    <source>
        <dbReference type="Proteomes" id="UP001372834"/>
    </source>
</evidence>
<keyword evidence="10" id="KW-1185">Reference proteome</keyword>
<reference evidence="9 11" key="1">
    <citation type="submission" date="2023-10" db="EMBL/GenBank/DDBJ databases">
        <title>Genomes of two closely related lineages of the louse Polyplax serrata with different host specificities.</title>
        <authorList>
            <person name="Martinu J."/>
            <person name="Tarabai H."/>
            <person name="Stefka J."/>
            <person name="Hypsa V."/>
        </authorList>
    </citation>
    <scope>NUCLEOTIDE SEQUENCE [LARGE SCALE GENOMIC DNA]</scope>
    <source>
        <strain evidence="8">98ZLc_SE</strain>
        <strain evidence="9">HR10_N</strain>
    </source>
</reference>
<dbReference type="EMBL" id="JAWJWE010000009">
    <property type="protein sequence ID" value="KAK6631108.1"/>
    <property type="molecule type" value="Genomic_DNA"/>
</dbReference>
<gene>
    <name evidence="9" type="ORF">RUM43_014204</name>
    <name evidence="8" type="ORF">RUM44_006788</name>
</gene>
<name>A0AAN8PGZ7_POLSC</name>
<proteinExistence type="inferred from homology"/>
<evidence type="ECO:0000313" key="9">
    <source>
        <dbReference type="EMBL" id="KAK6631108.1"/>
    </source>
</evidence>
<protein>
    <recommendedName>
        <fullName evidence="2">RNA-binding protein 48</fullName>
    </recommendedName>
</protein>
<sequence>MSEVKRRAVVEPKQHHKRLNHCYTRPAYRNGKKLTAVKVYTINDESQHLLIFGVPNIKLIEELKRTCFKYGIVKAVKPVRGYPDVEEFTEVYHVHYLKLSSARFAKRKLDDLSFFGGILHVCYAPELESVEETHEKLIQRRKEVHFKLSKLKSEGMKNE</sequence>
<dbReference type="SUPFAM" id="SSF54928">
    <property type="entry name" value="RNA-binding domain, RBD"/>
    <property type="match status" value="1"/>
</dbReference>
<evidence type="ECO:0000256" key="4">
    <source>
        <dbReference type="ARBA" id="ARBA00022728"/>
    </source>
</evidence>
<evidence type="ECO:0000256" key="1">
    <source>
        <dbReference type="ARBA" id="ARBA00006938"/>
    </source>
</evidence>
<dbReference type="InterPro" id="IPR039599">
    <property type="entry name" value="RBM48"/>
</dbReference>
<evidence type="ECO:0000256" key="3">
    <source>
        <dbReference type="ARBA" id="ARBA00022664"/>
    </source>
</evidence>
<comment type="function">
    <text evidence="7">As a component of the minor spliceosome, involved in the splicing of U12-type introns in pre-mRNAs.</text>
</comment>
<evidence type="ECO:0000256" key="2">
    <source>
        <dbReference type="ARBA" id="ARBA00015189"/>
    </source>
</evidence>
<organism evidence="9 11">
    <name type="scientific">Polyplax serrata</name>
    <name type="common">Common mouse louse</name>
    <dbReference type="NCBI Taxonomy" id="468196"/>
    <lineage>
        <taxon>Eukaryota</taxon>
        <taxon>Metazoa</taxon>
        <taxon>Ecdysozoa</taxon>
        <taxon>Arthropoda</taxon>
        <taxon>Hexapoda</taxon>
        <taxon>Insecta</taxon>
        <taxon>Pterygota</taxon>
        <taxon>Neoptera</taxon>
        <taxon>Paraneoptera</taxon>
        <taxon>Psocodea</taxon>
        <taxon>Troctomorpha</taxon>
        <taxon>Phthiraptera</taxon>
        <taxon>Anoplura</taxon>
        <taxon>Polyplacidae</taxon>
        <taxon>Polyplax</taxon>
    </lineage>
</organism>
<dbReference type="AlphaFoldDB" id="A0AAN8PGZ7"/>
<keyword evidence="5" id="KW-0694">RNA-binding</keyword>
<dbReference type="GO" id="GO:0005654">
    <property type="term" value="C:nucleoplasm"/>
    <property type="evidence" value="ECO:0007669"/>
    <property type="project" value="TreeGrafter"/>
</dbReference>
<evidence type="ECO:0000256" key="5">
    <source>
        <dbReference type="ARBA" id="ARBA00022884"/>
    </source>
</evidence>
<accession>A0AAN8PGZ7</accession>
<dbReference type="GO" id="GO:0008380">
    <property type="term" value="P:RNA splicing"/>
    <property type="evidence" value="ECO:0007669"/>
    <property type="project" value="UniProtKB-KW"/>
</dbReference>
<keyword evidence="4" id="KW-0747">Spliceosome</keyword>
<dbReference type="CDD" id="cd12442">
    <property type="entry name" value="RRM_RBM48"/>
    <property type="match status" value="1"/>
</dbReference>
<dbReference type="InterPro" id="IPR035979">
    <property type="entry name" value="RBD_domain_sf"/>
</dbReference>
<dbReference type="PANTHER" id="PTHR20957">
    <property type="entry name" value="RNA-BINDING PROTEIN 48"/>
    <property type="match status" value="1"/>
</dbReference>
<dbReference type="EMBL" id="JAWJWF010000048">
    <property type="protein sequence ID" value="KAK6620387.1"/>
    <property type="molecule type" value="Genomic_DNA"/>
</dbReference>
<keyword evidence="6" id="KW-0508">mRNA splicing</keyword>
<dbReference type="PANTHER" id="PTHR20957:SF0">
    <property type="entry name" value="RNA-BINDING PROTEIN 48"/>
    <property type="match status" value="1"/>
</dbReference>
<comment type="caution">
    <text evidence="9">The sequence shown here is derived from an EMBL/GenBank/DDBJ whole genome shotgun (WGS) entry which is preliminary data.</text>
</comment>
<dbReference type="Proteomes" id="UP001372834">
    <property type="component" value="Unassembled WGS sequence"/>
</dbReference>
<evidence type="ECO:0000256" key="6">
    <source>
        <dbReference type="ARBA" id="ARBA00023187"/>
    </source>
</evidence>
<dbReference type="GO" id="GO:0006397">
    <property type="term" value="P:mRNA processing"/>
    <property type="evidence" value="ECO:0007669"/>
    <property type="project" value="UniProtKB-KW"/>
</dbReference>
<evidence type="ECO:0000313" key="8">
    <source>
        <dbReference type="EMBL" id="KAK6620387.1"/>
    </source>
</evidence>
<evidence type="ECO:0000256" key="7">
    <source>
        <dbReference type="ARBA" id="ARBA00035004"/>
    </source>
</evidence>
<evidence type="ECO:0000313" key="10">
    <source>
        <dbReference type="Proteomes" id="UP001359485"/>
    </source>
</evidence>
<comment type="similarity">
    <text evidence="1">Belongs to the RBM48 family.</text>
</comment>
<dbReference type="InterPro" id="IPR034264">
    <property type="entry name" value="RBM48_RRM"/>
</dbReference>
<dbReference type="GO" id="GO:0005681">
    <property type="term" value="C:spliceosomal complex"/>
    <property type="evidence" value="ECO:0007669"/>
    <property type="project" value="UniProtKB-KW"/>
</dbReference>
<dbReference type="GO" id="GO:0003723">
    <property type="term" value="F:RNA binding"/>
    <property type="evidence" value="ECO:0007669"/>
    <property type="project" value="UniProtKB-KW"/>
</dbReference>